<dbReference type="InterPro" id="IPR011707">
    <property type="entry name" value="Cu-oxidase-like_N"/>
</dbReference>
<dbReference type="Gene3D" id="2.60.40.420">
    <property type="entry name" value="Cupredoxins - blue copper proteins"/>
    <property type="match status" value="3"/>
</dbReference>
<comment type="similarity">
    <text evidence="1">Belongs to the multicopper oxidase family.</text>
</comment>
<feature type="domain" description="Plastocyanin-like" evidence="5">
    <location>
        <begin position="231"/>
        <end position="311"/>
    </location>
</feature>
<dbReference type="CDD" id="cd04232">
    <property type="entry name" value="CuRO_1_CueO_FtsP"/>
    <property type="match status" value="1"/>
</dbReference>
<dbReference type="InterPro" id="IPR045087">
    <property type="entry name" value="Cu-oxidase_fam"/>
</dbReference>
<evidence type="ECO:0000259" key="6">
    <source>
        <dbReference type="Pfam" id="PF07731"/>
    </source>
</evidence>
<gene>
    <name evidence="8" type="ORF">J2Z35_002569</name>
</gene>
<dbReference type="Proteomes" id="UP001314903">
    <property type="component" value="Unassembled WGS sequence"/>
</dbReference>
<reference evidence="8 9" key="1">
    <citation type="submission" date="2021-03" db="EMBL/GenBank/DDBJ databases">
        <title>Genomic Encyclopedia of Type Strains, Phase IV (KMG-IV): sequencing the most valuable type-strain genomes for metagenomic binning, comparative biology and taxonomic classification.</title>
        <authorList>
            <person name="Goeker M."/>
        </authorList>
    </citation>
    <scope>NUCLEOTIDE SEQUENCE [LARGE SCALE GENOMIC DNA]</scope>
    <source>
        <strain evidence="8 9">DSM 27512</strain>
    </source>
</reference>
<keyword evidence="2" id="KW-0479">Metal-binding</keyword>
<dbReference type="InterPro" id="IPR008972">
    <property type="entry name" value="Cupredoxin"/>
</dbReference>
<dbReference type="PROSITE" id="PS00080">
    <property type="entry name" value="MULTICOPPER_OXIDASE2"/>
    <property type="match status" value="1"/>
</dbReference>
<evidence type="ECO:0000259" key="7">
    <source>
        <dbReference type="Pfam" id="PF07732"/>
    </source>
</evidence>
<proteinExistence type="inferred from homology"/>
<keyword evidence="4" id="KW-0812">Transmembrane</keyword>
<feature type="domain" description="Plastocyanin-like" evidence="6">
    <location>
        <begin position="369"/>
        <end position="481"/>
    </location>
</feature>
<dbReference type="EMBL" id="JAGGLI010000038">
    <property type="protein sequence ID" value="MBP2028739.1"/>
    <property type="molecule type" value="Genomic_DNA"/>
</dbReference>
<protein>
    <submittedName>
        <fullName evidence="8">FtsP/CotA-like multicopper oxidase with cupredoxin domain</fullName>
    </submittedName>
</protein>
<dbReference type="InterPro" id="IPR011706">
    <property type="entry name" value="Cu-oxidase_C"/>
</dbReference>
<dbReference type="InterPro" id="IPR033138">
    <property type="entry name" value="Cu_oxidase_CS"/>
</dbReference>
<evidence type="ECO:0000313" key="8">
    <source>
        <dbReference type="EMBL" id="MBP2028739.1"/>
    </source>
</evidence>
<evidence type="ECO:0000256" key="2">
    <source>
        <dbReference type="ARBA" id="ARBA00022723"/>
    </source>
</evidence>
<dbReference type="InterPro" id="IPR002355">
    <property type="entry name" value="Cu_oxidase_Cu_BS"/>
</dbReference>
<feature type="domain" description="Plastocyanin-like" evidence="7">
    <location>
        <begin position="80"/>
        <end position="187"/>
    </location>
</feature>
<accession>A0ABS4KLS5</accession>
<dbReference type="CDD" id="cd13890">
    <property type="entry name" value="CuRO_3_CueO_FtsP"/>
    <property type="match status" value="1"/>
</dbReference>
<dbReference type="Pfam" id="PF00394">
    <property type="entry name" value="Cu-oxidase"/>
    <property type="match status" value="1"/>
</dbReference>
<dbReference type="PANTHER" id="PTHR48267:SF1">
    <property type="entry name" value="BILIRUBIN OXIDASE"/>
    <property type="match status" value="1"/>
</dbReference>
<keyword evidence="3" id="KW-0560">Oxidoreductase</keyword>
<evidence type="ECO:0000256" key="4">
    <source>
        <dbReference type="SAM" id="Phobius"/>
    </source>
</evidence>
<name>A0ABS4KLS5_9FIRM</name>
<dbReference type="SUPFAM" id="SSF49503">
    <property type="entry name" value="Cupredoxins"/>
    <property type="match status" value="3"/>
</dbReference>
<dbReference type="RefSeq" id="WP_209661798.1">
    <property type="nucleotide sequence ID" value="NZ_JAGGLI010000038.1"/>
</dbReference>
<keyword evidence="4" id="KW-0472">Membrane</keyword>
<dbReference type="Pfam" id="PF07732">
    <property type="entry name" value="Cu-oxidase_3"/>
    <property type="match status" value="1"/>
</dbReference>
<dbReference type="PROSITE" id="PS00079">
    <property type="entry name" value="MULTICOPPER_OXIDASE1"/>
    <property type="match status" value="1"/>
</dbReference>
<dbReference type="InterPro" id="IPR001117">
    <property type="entry name" value="Cu-oxidase_2nd"/>
</dbReference>
<organism evidence="8 9">
    <name type="scientific">Acetoanaerobium pronyense</name>
    <dbReference type="NCBI Taxonomy" id="1482736"/>
    <lineage>
        <taxon>Bacteria</taxon>
        <taxon>Bacillati</taxon>
        <taxon>Bacillota</taxon>
        <taxon>Clostridia</taxon>
        <taxon>Peptostreptococcales</taxon>
        <taxon>Filifactoraceae</taxon>
        <taxon>Acetoanaerobium</taxon>
    </lineage>
</organism>
<sequence>MDNKMKFFIALIVILSLAGLLIFSNLPLVYNILNTNPQDANLLSNETLDELFIPEILENESEDPSNAIFSLEAKKGSKTFFQGINTPTYGYNGDFLGPVIRVNKGQNVTINVRNSLDEHTTTHWHGLIVDGDNDGGPHQMIKSDEIWEANFMIEQPAATLWYHPHIMDITGKQVYMGLAGLFYIDDEISASLDIPKDYGVDDIPLIIQDRSFDRNGNLVYDFPQNMMNDGMIGDIIMINGTVNPNFQIRKDLMRFRILNGSNANLYTIRISDNSTFYQIASDGGFLEKPVSLKELTLSSGERAEILVDFSSYTKGDVPSLVVNNNTALNFEIDDVENSSYAIPEYLTEVPRIDIEKASNQRAFRLQGMGNMVSINGKIMDMSRIDEFVSLNSTEIWEVTTVGQMMHSLGHPFHIHGVKFQVISRNDNPPPENEMGWKDTVMVYPAETVKVIMQFTKPGLFMYHCHNLEHEDAGMMGQFKVE</sequence>
<keyword evidence="4" id="KW-1133">Transmembrane helix</keyword>
<evidence type="ECO:0000259" key="5">
    <source>
        <dbReference type="Pfam" id="PF00394"/>
    </source>
</evidence>
<dbReference type="PANTHER" id="PTHR48267">
    <property type="entry name" value="CUPREDOXIN SUPERFAMILY PROTEIN"/>
    <property type="match status" value="1"/>
</dbReference>
<evidence type="ECO:0000313" key="9">
    <source>
        <dbReference type="Proteomes" id="UP001314903"/>
    </source>
</evidence>
<evidence type="ECO:0000256" key="3">
    <source>
        <dbReference type="ARBA" id="ARBA00023002"/>
    </source>
</evidence>
<keyword evidence="9" id="KW-1185">Reference proteome</keyword>
<dbReference type="CDD" id="cd13867">
    <property type="entry name" value="CuRO_2_CueO_FtsP"/>
    <property type="match status" value="1"/>
</dbReference>
<evidence type="ECO:0000256" key="1">
    <source>
        <dbReference type="ARBA" id="ARBA00010609"/>
    </source>
</evidence>
<comment type="caution">
    <text evidence="8">The sequence shown here is derived from an EMBL/GenBank/DDBJ whole genome shotgun (WGS) entry which is preliminary data.</text>
</comment>
<feature type="transmembrane region" description="Helical" evidence="4">
    <location>
        <begin position="7"/>
        <end position="30"/>
    </location>
</feature>
<dbReference type="Pfam" id="PF07731">
    <property type="entry name" value="Cu-oxidase_2"/>
    <property type="match status" value="1"/>
</dbReference>